<accession>C1C0J9</accession>
<name>C1C0J9_CALCM</name>
<evidence type="ECO:0000313" key="4">
    <source>
        <dbReference type="EMBL" id="ACO14802.1"/>
    </source>
</evidence>
<gene>
    <name evidence="4" type="primary">OVCA2</name>
</gene>
<dbReference type="GO" id="GO:0005634">
    <property type="term" value="C:nucleus"/>
    <property type="evidence" value="ECO:0007669"/>
    <property type="project" value="TreeGrafter"/>
</dbReference>
<evidence type="ECO:0000259" key="3">
    <source>
        <dbReference type="Pfam" id="PF03959"/>
    </source>
</evidence>
<dbReference type="InterPro" id="IPR029058">
    <property type="entry name" value="AB_hydrolase_fold"/>
</dbReference>
<dbReference type="Gene3D" id="1.20.1050.10">
    <property type="match status" value="1"/>
</dbReference>
<dbReference type="GO" id="GO:0016787">
    <property type="term" value="F:hydrolase activity"/>
    <property type="evidence" value="ECO:0007669"/>
    <property type="project" value="UniProtKB-KW"/>
</dbReference>
<dbReference type="InterPro" id="IPR005645">
    <property type="entry name" value="FSH-like_dom"/>
</dbReference>
<sequence length="395" mass="44922">MFSPTSKSPIVLRYNPFMLDSLKCLFFVRNRPQKDPVIDSVEDKSVRAPVLRSQEFGLLKGAIPIGRLLWDPSFNYRITEWLDYSKYEIVPYIWSQNIELLQNSLRVLDKHLSTSKTLVTNDSDYTIADASLGLDITPAIVSQQIDPSKYPAINQWYEGLFIRYPGMKDITNRAIGIMSGTPPKSESQVPRVLCVHGYRQSGSLFKLKLWAFMKLFKKKVEFIFMDSPHAIEDGGPTDMEEDLPRGWWFSNENRTYSAFEESSIQLGLSESVNLILDTIRNEHIDGILCFSQGASLIAWMAMQGMLRDSSIKFIILVASFKSSSLEYSDNLPICGIPSLHVVGNGDQVIPSERSKEILEYFDKESSRVLFHSGGHFVPAKSDHKQIYLNFIESYA</sequence>
<dbReference type="InterPro" id="IPR050593">
    <property type="entry name" value="LovG"/>
</dbReference>
<dbReference type="SUPFAM" id="SSF47616">
    <property type="entry name" value="GST C-terminal domain-like"/>
    <property type="match status" value="1"/>
</dbReference>
<dbReference type="AlphaFoldDB" id="C1C0J9"/>
<dbReference type="PANTHER" id="PTHR48070">
    <property type="entry name" value="ESTERASE OVCA2"/>
    <property type="match status" value="1"/>
</dbReference>
<evidence type="ECO:0000256" key="2">
    <source>
        <dbReference type="ARBA" id="ARBA00022801"/>
    </source>
</evidence>
<dbReference type="InterPro" id="IPR036282">
    <property type="entry name" value="Glutathione-S-Trfase_C_sf"/>
</dbReference>
<comment type="similarity">
    <text evidence="1">Belongs to the LovG family.</text>
</comment>
<dbReference type="Pfam" id="PF03959">
    <property type="entry name" value="FSH1"/>
    <property type="match status" value="1"/>
</dbReference>
<dbReference type="EMBL" id="BT080378">
    <property type="protein sequence ID" value="ACO14802.1"/>
    <property type="molecule type" value="mRNA"/>
</dbReference>
<dbReference type="SUPFAM" id="SSF53474">
    <property type="entry name" value="alpha/beta-Hydrolases"/>
    <property type="match status" value="1"/>
</dbReference>
<dbReference type="GO" id="GO:0032526">
    <property type="term" value="P:response to retinoic acid"/>
    <property type="evidence" value="ECO:0007669"/>
    <property type="project" value="TreeGrafter"/>
</dbReference>
<keyword evidence="2" id="KW-0378">Hydrolase</keyword>
<dbReference type="Gene3D" id="3.40.50.1820">
    <property type="entry name" value="alpha/beta hydrolase"/>
    <property type="match status" value="1"/>
</dbReference>
<proteinExistence type="evidence at transcript level"/>
<evidence type="ECO:0000256" key="1">
    <source>
        <dbReference type="ARBA" id="ARBA00005863"/>
    </source>
</evidence>
<protein>
    <submittedName>
        <fullName evidence="4">Ovarian cancer-associated gene 2 protein homolog</fullName>
    </submittedName>
</protein>
<reference evidence="4" key="1">
    <citation type="submission" date="2009-03" db="EMBL/GenBank/DDBJ databases">
        <title>Caligus clemensi ESTs and full-length cDNAs.</title>
        <authorList>
            <person name="Yasuike M."/>
            <person name="von Schalburg K."/>
            <person name="Cooper G."/>
            <person name="Leong J."/>
            <person name="Jones S.R.M."/>
            <person name="Koop B.F."/>
        </authorList>
    </citation>
    <scope>NUCLEOTIDE SEQUENCE</scope>
    <source>
        <tissue evidence="4">Whole</tissue>
    </source>
</reference>
<organism evidence="4">
    <name type="scientific">Caligus clemensi</name>
    <name type="common">Sea louse</name>
    <dbReference type="NCBI Taxonomy" id="344056"/>
    <lineage>
        <taxon>Eukaryota</taxon>
        <taxon>Metazoa</taxon>
        <taxon>Ecdysozoa</taxon>
        <taxon>Arthropoda</taxon>
        <taxon>Crustacea</taxon>
        <taxon>Multicrustacea</taxon>
        <taxon>Hexanauplia</taxon>
        <taxon>Copepoda</taxon>
        <taxon>Siphonostomatoida</taxon>
        <taxon>Caligidae</taxon>
        <taxon>Caligus</taxon>
    </lineage>
</organism>
<dbReference type="GO" id="GO:0005737">
    <property type="term" value="C:cytoplasm"/>
    <property type="evidence" value="ECO:0007669"/>
    <property type="project" value="TreeGrafter"/>
</dbReference>
<dbReference type="PANTHER" id="PTHR48070:SF6">
    <property type="entry name" value="ESTERASE OVCA2"/>
    <property type="match status" value="1"/>
</dbReference>
<feature type="domain" description="Serine hydrolase" evidence="3">
    <location>
        <begin position="189"/>
        <end position="385"/>
    </location>
</feature>